<dbReference type="OrthoDB" id="405971at2759"/>
<dbReference type="EMBL" id="GL870978">
    <property type="protein sequence ID" value="EGC38369.1"/>
    <property type="molecule type" value="Genomic_DNA"/>
</dbReference>
<dbReference type="SUPFAM" id="SSF54001">
    <property type="entry name" value="Cysteine proteinases"/>
    <property type="match status" value="1"/>
</dbReference>
<dbReference type="AlphaFoldDB" id="F0ZCH0"/>
<dbReference type="Proteomes" id="UP000001064">
    <property type="component" value="Unassembled WGS sequence"/>
</dbReference>
<feature type="domain" description="Peptidase C1A papain C-terminal" evidence="1">
    <location>
        <begin position="182"/>
        <end position="234"/>
    </location>
</feature>
<dbReference type="Gene3D" id="3.90.70.10">
    <property type="entry name" value="Cysteine proteinases"/>
    <property type="match status" value="1"/>
</dbReference>
<reference evidence="3" key="1">
    <citation type="journal article" date="2011" name="Genome Biol.">
        <title>Comparative genomics of the social amoebae Dictyostelium discoideum and Dictyostelium purpureum.</title>
        <authorList>
            <consortium name="US DOE Joint Genome Institute (JGI-PGF)"/>
            <person name="Sucgang R."/>
            <person name="Kuo A."/>
            <person name="Tian X."/>
            <person name="Salerno W."/>
            <person name="Parikh A."/>
            <person name="Feasley C.L."/>
            <person name="Dalin E."/>
            <person name="Tu H."/>
            <person name="Huang E."/>
            <person name="Barry K."/>
            <person name="Lindquist E."/>
            <person name="Shapiro H."/>
            <person name="Bruce D."/>
            <person name="Schmutz J."/>
            <person name="Salamov A."/>
            <person name="Fey P."/>
            <person name="Gaudet P."/>
            <person name="Anjard C."/>
            <person name="Babu M.M."/>
            <person name="Basu S."/>
            <person name="Bushmanova Y."/>
            <person name="van der Wel H."/>
            <person name="Katoh-Kurasawa M."/>
            <person name="Dinh C."/>
            <person name="Coutinho P.M."/>
            <person name="Saito T."/>
            <person name="Elias M."/>
            <person name="Schaap P."/>
            <person name="Kay R.R."/>
            <person name="Henrissat B."/>
            <person name="Eichinger L."/>
            <person name="Rivero F."/>
            <person name="Putnam N.H."/>
            <person name="West C.M."/>
            <person name="Loomis W.F."/>
            <person name="Chisholm R.L."/>
            <person name="Shaulsky G."/>
            <person name="Strassmann J.E."/>
            <person name="Queller D.C."/>
            <person name="Kuspa A."/>
            <person name="Grigoriev I.V."/>
        </authorList>
    </citation>
    <scope>NUCLEOTIDE SEQUENCE [LARGE SCALE GENOMIC DNA]</scope>
    <source>
        <strain evidence="3">QSDP1</strain>
    </source>
</reference>
<dbReference type="RefSeq" id="XP_003285126.1">
    <property type="nucleotide sequence ID" value="XM_003285078.1"/>
</dbReference>
<accession>F0ZCH0</accession>
<evidence type="ECO:0000313" key="3">
    <source>
        <dbReference type="Proteomes" id="UP000001064"/>
    </source>
</evidence>
<proteinExistence type="predicted"/>
<dbReference type="InterPro" id="IPR038765">
    <property type="entry name" value="Papain-like_cys_pep_sf"/>
</dbReference>
<protein>
    <recommendedName>
        <fullName evidence="1">Peptidase C1A papain C-terminal domain-containing protein</fullName>
    </recommendedName>
</protein>
<evidence type="ECO:0000259" key="1">
    <source>
        <dbReference type="Pfam" id="PF00112"/>
    </source>
</evidence>
<keyword evidence="3" id="KW-1185">Reference proteome</keyword>
<dbReference type="KEGG" id="dpp:DICPUDRAFT_76059"/>
<sequence length="264" mass="30555">MNTEYLLQQDNGVKKTLDPNNQTIKILNNTIKNANAEDIKKELSTLIEKVEPYNPKDPDNFLNDTSTKKRKQGNDQCAFFSVTESIDQFTPNPNFKINLGIVIEEYKNYKEADIYGCITLSVVAGVVPLKFDIDVDLVVKGEPVIQMVITALEENKKISFAMELPKKLWVTFEKKAKGEMGLEKVWNTFKEYAKGKKTKSDKESSEETIRHAMNIVGYNKKKECFIIKNFWGEDKFIYLPFKIFDLEFSEVTDPTFCFFYEKKK</sequence>
<dbReference type="GeneID" id="10502240"/>
<evidence type="ECO:0000313" key="2">
    <source>
        <dbReference type="EMBL" id="EGC38369.1"/>
    </source>
</evidence>
<gene>
    <name evidence="2" type="ORF">DICPUDRAFT_76059</name>
</gene>
<dbReference type="InterPro" id="IPR000668">
    <property type="entry name" value="Peptidase_C1A_C"/>
</dbReference>
<dbReference type="InterPro" id="IPR025660">
    <property type="entry name" value="Pept_his_AS"/>
</dbReference>
<organism evidence="2 3">
    <name type="scientific">Dictyostelium purpureum</name>
    <name type="common">Slime mold</name>
    <dbReference type="NCBI Taxonomy" id="5786"/>
    <lineage>
        <taxon>Eukaryota</taxon>
        <taxon>Amoebozoa</taxon>
        <taxon>Evosea</taxon>
        <taxon>Eumycetozoa</taxon>
        <taxon>Dictyostelia</taxon>
        <taxon>Dictyosteliales</taxon>
        <taxon>Dictyosteliaceae</taxon>
        <taxon>Dictyostelium</taxon>
    </lineage>
</organism>
<dbReference type="GO" id="GO:0006508">
    <property type="term" value="P:proteolysis"/>
    <property type="evidence" value="ECO:0007669"/>
    <property type="project" value="InterPro"/>
</dbReference>
<name>F0ZCH0_DICPU</name>
<dbReference type="InParanoid" id="F0ZCH0"/>
<dbReference type="GO" id="GO:0008234">
    <property type="term" value="F:cysteine-type peptidase activity"/>
    <property type="evidence" value="ECO:0007669"/>
    <property type="project" value="InterPro"/>
</dbReference>
<dbReference type="PROSITE" id="PS00639">
    <property type="entry name" value="THIOL_PROTEASE_HIS"/>
    <property type="match status" value="1"/>
</dbReference>
<dbReference type="VEuPathDB" id="AmoebaDB:DICPUDRAFT_76059"/>
<dbReference type="Pfam" id="PF00112">
    <property type="entry name" value="Peptidase_C1"/>
    <property type="match status" value="1"/>
</dbReference>